<evidence type="ECO:0000256" key="10">
    <source>
        <dbReference type="ARBA" id="ARBA00057335"/>
    </source>
</evidence>
<dbReference type="HOGENOM" id="CLU_012243_9_0_1"/>
<dbReference type="Pfam" id="PF04043">
    <property type="entry name" value="PMEI"/>
    <property type="match status" value="1"/>
</dbReference>
<reference evidence="16" key="1">
    <citation type="journal article" date="2013" name="Science">
        <title>The Amborella genome and the evolution of flowering plants.</title>
        <authorList>
            <consortium name="Amborella Genome Project"/>
        </authorList>
    </citation>
    <scope>NUCLEOTIDE SEQUENCE [LARGE SCALE GENOMIC DNA]</scope>
</reference>
<comment type="catalytic activity">
    <reaction evidence="9 12">
        <text>[(1-&gt;4)-alpha-D-galacturonosyl methyl ester](n) + n H2O = [(1-&gt;4)-alpha-D-galacturonosyl](n) + n methanol + n H(+)</text>
        <dbReference type="Rhea" id="RHEA:22380"/>
        <dbReference type="Rhea" id="RHEA-COMP:14570"/>
        <dbReference type="Rhea" id="RHEA-COMP:14573"/>
        <dbReference type="ChEBI" id="CHEBI:15377"/>
        <dbReference type="ChEBI" id="CHEBI:15378"/>
        <dbReference type="ChEBI" id="CHEBI:17790"/>
        <dbReference type="ChEBI" id="CHEBI:140522"/>
        <dbReference type="ChEBI" id="CHEBI:140523"/>
        <dbReference type="EC" id="3.1.1.11"/>
    </reaction>
</comment>
<evidence type="ECO:0000256" key="4">
    <source>
        <dbReference type="ARBA" id="ARBA00013229"/>
    </source>
</evidence>
<comment type="similarity">
    <text evidence="3">In the C-terminal section; belongs to the pectinesterase family.</text>
</comment>
<evidence type="ECO:0000256" key="6">
    <source>
        <dbReference type="ARBA" id="ARBA00023085"/>
    </source>
</evidence>
<keyword evidence="12" id="KW-0134">Cell wall</keyword>
<dbReference type="GO" id="GO:0046910">
    <property type="term" value="F:pectinesterase inhibitor activity"/>
    <property type="evidence" value="ECO:0000318"/>
    <property type="project" value="GO_Central"/>
</dbReference>
<evidence type="ECO:0000256" key="11">
    <source>
        <dbReference type="PROSITE-ProRule" id="PRU10040"/>
    </source>
</evidence>
<dbReference type="PROSITE" id="PS00800">
    <property type="entry name" value="PECTINESTERASE_1"/>
    <property type="match status" value="1"/>
</dbReference>
<dbReference type="eggNOG" id="ENOG502QPZF">
    <property type="taxonomic scope" value="Eukaryota"/>
</dbReference>
<evidence type="ECO:0000313" key="15">
    <source>
        <dbReference type="EMBL" id="ERN03326.1"/>
    </source>
</evidence>
<evidence type="ECO:0000256" key="1">
    <source>
        <dbReference type="ARBA" id="ARBA00005184"/>
    </source>
</evidence>
<dbReference type="FunFam" id="1.20.140.40:FF:000001">
    <property type="entry name" value="Pectinesterase"/>
    <property type="match status" value="1"/>
</dbReference>
<dbReference type="InterPro" id="IPR011050">
    <property type="entry name" value="Pectin_lyase_fold/virulence"/>
</dbReference>
<dbReference type="Gene3D" id="2.160.20.10">
    <property type="entry name" value="Single-stranded right-handed beta-helix, Pectin lyase-like"/>
    <property type="match status" value="1"/>
</dbReference>
<evidence type="ECO:0000256" key="9">
    <source>
        <dbReference type="ARBA" id="ARBA00047928"/>
    </source>
</evidence>
<comment type="pathway">
    <text evidence="1 12">Glycan metabolism; pectin degradation; 2-dehydro-3-deoxy-D-gluconate from pectin: step 1/5.</text>
</comment>
<feature type="active site" evidence="11">
    <location>
        <position position="417"/>
    </location>
</feature>
<feature type="domain" description="Pectinesterase inhibitor" evidence="14">
    <location>
        <begin position="64"/>
        <end position="217"/>
    </location>
</feature>
<dbReference type="InterPro" id="IPR012334">
    <property type="entry name" value="Pectin_lyas_fold"/>
</dbReference>
<gene>
    <name evidence="15" type="ORF">AMTR_s00003p00239700</name>
</gene>
<dbReference type="SUPFAM" id="SSF101148">
    <property type="entry name" value="Plant invertase/pectin methylesterase inhibitor"/>
    <property type="match status" value="1"/>
</dbReference>
<dbReference type="PANTHER" id="PTHR31707">
    <property type="entry name" value="PECTINESTERASE"/>
    <property type="match status" value="1"/>
</dbReference>
<evidence type="ECO:0000256" key="5">
    <source>
        <dbReference type="ARBA" id="ARBA00022801"/>
    </source>
</evidence>
<evidence type="ECO:0000259" key="14">
    <source>
        <dbReference type="SMART" id="SM00856"/>
    </source>
</evidence>
<dbReference type="InterPro" id="IPR018040">
    <property type="entry name" value="Pectinesterase_Tyr_AS"/>
</dbReference>
<dbReference type="Gramene" id="ERN03326">
    <property type="protein sequence ID" value="ERN03326"/>
    <property type="gene ID" value="AMTR_s00003p00239700"/>
</dbReference>
<keyword evidence="16" id="KW-1185">Reference proteome</keyword>
<evidence type="ECO:0000256" key="2">
    <source>
        <dbReference type="ARBA" id="ARBA00006027"/>
    </source>
</evidence>
<dbReference type="KEGG" id="atr:18431463"/>
<keyword evidence="5 12" id="KW-0378">Hydrolase</keyword>
<comment type="similarity">
    <text evidence="2">In the N-terminal section; belongs to the PMEI family.</text>
</comment>
<dbReference type="GO" id="GO:0042545">
    <property type="term" value="P:cell wall modification"/>
    <property type="evidence" value="ECO:0007669"/>
    <property type="project" value="UniProtKB-UniRule"/>
</dbReference>
<dbReference type="NCBIfam" id="TIGR01614">
    <property type="entry name" value="PME_inhib"/>
    <property type="match status" value="1"/>
</dbReference>
<dbReference type="PROSITE" id="PS00503">
    <property type="entry name" value="PECTINESTERASE_2"/>
    <property type="match status" value="1"/>
</dbReference>
<evidence type="ECO:0000256" key="13">
    <source>
        <dbReference type="SAM" id="Phobius"/>
    </source>
</evidence>
<comment type="function">
    <text evidence="10 12">Acts in the modification of cell walls via demethylesterification of cell wall pectin.</text>
</comment>
<evidence type="ECO:0000256" key="7">
    <source>
        <dbReference type="ARBA" id="ARBA00023157"/>
    </source>
</evidence>
<keyword evidence="12" id="KW-0964">Secreted</keyword>
<keyword evidence="7" id="KW-1015">Disulfide bond</keyword>
<dbReference type="Pfam" id="PF01095">
    <property type="entry name" value="Pectinesterase"/>
    <property type="match status" value="1"/>
</dbReference>
<evidence type="ECO:0000313" key="16">
    <source>
        <dbReference type="Proteomes" id="UP000017836"/>
    </source>
</evidence>
<accession>W1P6V9</accession>
<name>W1P6V9_AMBTC</name>
<evidence type="ECO:0000256" key="12">
    <source>
        <dbReference type="RuleBase" id="RU000589"/>
    </source>
</evidence>
<sequence>MQSFRGYGQVTGEQGRDGQKKKRLAIIGVSSIILVAMVVAVAVGVSHHSGSGSSESGSDNHVQDSMKAIKTICQPTDYKEACVSSLTSVAGSNTTDPKELVKLSFEVALEKVKKVAGQSALLKEVEKDPGTRQALSICDEIMDYAIDELKNSIDQVGGFDLSNMEEIIENIRSWLSAAITYQETCVDAFENTTSKAGEQMKKVMKTATKLTSNTLAIVTELSDVFASFKIPNFNRRLLSTSNEGFPEWVSQSKRRLFTEDTPAESIPDVVVAQDGSGNCTTVNEALALVPAYGIKPFVIYVKEGIYKENVNIEKNMTNVFMIGDGPTKSVITAGLNFVDGVKTFNTATVGVVGNGFVAKNMGFENSAGAEKHQAVALRVESDFSIFYNCQMDGYQDTLYAHTHRQFYRECTISGTIDFIFGNSAVVFQNCQIVVRKPLDNQQNTITAQGRTDRRSPTALILHNCSIVADPEYYPLRNTLPTYLGRPWKEYSRAFILQSEIDDLVQPAGWLPWAGDFALNTLFYSEYDNRGPGAATAERVKWRGLKSITAEHAEKFTVARFLGGTEWIKNASVPFIPGLIPQVSTDTVFGKV</sequence>
<organism evidence="15 16">
    <name type="scientific">Amborella trichopoda</name>
    <dbReference type="NCBI Taxonomy" id="13333"/>
    <lineage>
        <taxon>Eukaryota</taxon>
        <taxon>Viridiplantae</taxon>
        <taxon>Streptophyta</taxon>
        <taxon>Embryophyta</taxon>
        <taxon>Tracheophyta</taxon>
        <taxon>Spermatophyta</taxon>
        <taxon>Magnoliopsida</taxon>
        <taxon>Amborellales</taxon>
        <taxon>Amborellaceae</taxon>
        <taxon>Amborella</taxon>
    </lineage>
</organism>
<keyword evidence="13" id="KW-0812">Transmembrane</keyword>
<comment type="subcellular location">
    <subcellularLocation>
        <location evidence="12">Secreted</location>
        <location evidence="12">Cell wall</location>
    </subcellularLocation>
</comment>
<dbReference type="InterPro" id="IPR035513">
    <property type="entry name" value="Invertase/methylesterase_inhib"/>
</dbReference>
<dbReference type="GO" id="GO:0045490">
    <property type="term" value="P:pectin catabolic process"/>
    <property type="evidence" value="ECO:0007669"/>
    <property type="project" value="UniProtKB-UniRule"/>
</dbReference>
<keyword evidence="13" id="KW-1133">Transmembrane helix</keyword>
<dbReference type="AlphaFoldDB" id="W1P6V9"/>
<feature type="transmembrane region" description="Helical" evidence="13">
    <location>
        <begin position="24"/>
        <end position="45"/>
    </location>
</feature>
<dbReference type="InterPro" id="IPR000070">
    <property type="entry name" value="Pectinesterase_cat"/>
</dbReference>
<dbReference type="InterPro" id="IPR006501">
    <property type="entry name" value="Pectinesterase_inhib_dom"/>
</dbReference>
<keyword evidence="12" id="KW-0961">Cell wall biogenesis/degradation</keyword>
<dbReference type="InterPro" id="IPR033131">
    <property type="entry name" value="Pectinesterase_Asp_AS"/>
</dbReference>
<protein>
    <recommendedName>
        <fullName evidence="4 12">Pectinesterase</fullName>
        <ecNumber evidence="4 12">3.1.1.11</ecNumber>
    </recommendedName>
</protein>
<dbReference type="OrthoDB" id="2019149at2759"/>
<dbReference type="SUPFAM" id="SSF51126">
    <property type="entry name" value="Pectin lyase-like"/>
    <property type="match status" value="1"/>
</dbReference>
<dbReference type="FunFam" id="2.160.20.10:FF:000001">
    <property type="entry name" value="Pectinesterase"/>
    <property type="match status" value="1"/>
</dbReference>
<dbReference type="GO" id="GO:0030599">
    <property type="term" value="F:pectinesterase activity"/>
    <property type="evidence" value="ECO:0000318"/>
    <property type="project" value="GO_Central"/>
</dbReference>
<dbReference type="Proteomes" id="UP000017836">
    <property type="component" value="Unassembled WGS sequence"/>
</dbReference>
<evidence type="ECO:0000256" key="8">
    <source>
        <dbReference type="ARBA" id="ARBA00023180"/>
    </source>
</evidence>
<keyword evidence="6 12" id="KW-0063">Aspartyl esterase</keyword>
<dbReference type="Gene3D" id="1.20.140.40">
    <property type="entry name" value="Invertase/pectin methylesterase inhibitor family protein"/>
    <property type="match status" value="1"/>
</dbReference>
<dbReference type="EC" id="3.1.1.11" evidence="4 12"/>
<dbReference type="CDD" id="cd15798">
    <property type="entry name" value="PMEI-like_3"/>
    <property type="match status" value="1"/>
</dbReference>
<keyword evidence="8" id="KW-0325">Glycoprotein</keyword>
<dbReference type="EMBL" id="KI394358">
    <property type="protein sequence ID" value="ERN03326.1"/>
    <property type="molecule type" value="Genomic_DNA"/>
</dbReference>
<dbReference type="OMA" id="INKSMTH"/>
<keyword evidence="13" id="KW-0472">Membrane</keyword>
<evidence type="ECO:0000256" key="3">
    <source>
        <dbReference type="ARBA" id="ARBA00007786"/>
    </source>
</evidence>
<proteinExistence type="inferred from homology"/>
<dbReference type="SMART" id="SM00856">
    <property type="entry name" value="PMEI"/>
    <property type="match status" value="1"/>
</dbReference>
<dbReference type="UniPathway" id="UPA00545">
    <property type="reaction ID" value="UER00823"/>
</dbReference>
<dbReference type="STRING" id="13333.W1P6V9"/>